<dbReference type="InterPro" id="IPR015338">
    <property type="entry name" value="GT64_dom"/>
</dbReference>
<gene>
    <name evidence="8" type="ORF">Vbra_5671</name>
</gene>
<feature type="compositionally biased region" description="Gly residues" evidence="5">
    <location>
        <begin position="474"/>
        <end position="484"/>
    </location>
</feature>
<keyword evidence="2" id="KW-0808">Transferase</keyword>
<dbReference type="VEuPathDB" id="CryptoDB:Vbra_5671"/>
<dbReference type="EMBL" id="CDMY01000366">
    <property type="protein sequence ID" value="CEM06482.1"/>
    <property type="molecule type" value="Genomic_DNA"/>
</dbReference>
<name>A0A0G4F3I9_VITBC</name>
<dbReference type="OrthoDB" id="5954868at2759"/>
<dbReference type="GO" id="GO:0016757">
    <property type="term" value="F:glycosyltransferase activity"/>
    <property type="evidence" value="ECO:0007669"/>
    <property type="project" value="InterPro"/>
</dbReference>
<keyword evidence="4" id="KW-1015">Disulfide bond</keyword>
<evidence type="ECO:0000256" key="6">
    <source>
        <dbReference type="SAM" id="Phobius"/>
    </source>
</evidence>
<evidence type="ECO:0000313" key="8">
    <source>
        <dbReference type="EMBL" id="CEM06482.1"/>
    </source>
</evidence>
<dbReference type="InterPro" id="IPR004263">
    <property type="entry name" value="Exostosin"/>
</dbReference>
<dbReference type="GO" id="GO:0016020">
    <property type="term" value="C:membrane"/>
    <property type="evidence" value="ECO:0007669"/>
    <property type="project" value="UniProtKB-SubCell"/>
</dbReference>
<feature type="region of interest" description="Disordered" evidence="5">
    <location>
        <begin position="1"/>
        <end position="26"/>
    </location>
</feature>
<keyword evidence="6" id="KW-1133">Transmembrane helix</keyword>
<dbReference type="AlphaFoldDB" id="A0A0G4F3I9"/>
<dbReference type="PhylomeDB" id="A0A0G4F3I9"/>
<evidence type="ECO:0000256" key="1">
    <source>
        <dbReference type="ARBA" id="ARBA00004370"/>
    </source>
</evidence>
<evidence type="ECO:0000256" key="3">
    <source>
        <dbReference type="ARBA" id="ARBA00023136"/>
    </source>
</evidence>
<evidence type="ECO:0000256" key="4">
    <source>
        <dbReference type="ARBA" id="ARBA00023157"/>
    </source>
</evidence>
<reference evidence="8 9" key="1">
    <citation type="submission" date="2014-11" db="EMBL/GenBank/DDBJ databases">
        <authorList>
            <person name="Zhu J."/>
            <person name="Qi W."/>
            <person name="Song R."/>
        </authorList>
    </citation>
    <scope>NUCLEOTIDE SEQUENCE [LARGE SCALE GENOMIC DNA]</scope>
</reference>
<sequence length="507" mass="56033">MFLRSTRLSCLSSPSPRADGPPPSPTPSRPCWSLPSLCYSPSPNSRPLCRLSRLCRCRCACPPSLACGRCRCVRCRCGCLGKLARHPVIRVGGPLLAFFAIFLVSFWAFLRWSDWTPSIVHTCRGFQGFLQSPDRPPIPASGPPPDVKLDQWEPCRCPSTAFVSRAETERDDMDLPADMWMVADPGKLNDTVTVVVYMGKKRRDSWLAHNLIPLLTCPLVKEVLIDWWPDVPFGPLPQDSSLWETPTPPQEPVPFPKTVRLIAGKRDLGERFLIGNETSTDYVLNLDDDRSFECETIFKMAVVAHLYGGDSKLVGTEDLSRSFAVCTETGEFHYQADPGNIILTAAALVPRRLLLEYEHTMPRGLMEMFNRELNCEDMAMNWVAAHSSPDGQAALYLDNARSLENWSSLWGLSWRNGGALVAAFRRSACLNLLVEALTPLPRDWTIPAAISYRIDANSILYDPKRYAQKAAAGAGAGGGGGGVAGLRTSSARGECSDRRDAEGCRRE</sequence>
<evidence type="ECO:0000259" key="7">
    <source>
        <dbReference type="Pfam" id="PF09258"/>
    </source>
</evidence>
<dbReference type="Pfam" id="PF09258">
    <property type="entry name" value="Glyco_transf_64"/>
    <property type="match status" value="1"/>
</dbReference>
<evidence type="ECO:0000256" key="2">
    <source>
        <dbReference type="ARBA" id="ARBA00022679"/>
    </source>
</evidence>
<dbReference type="InParanoid" id="A0A0G4F3I9"/>
<comment type="subcellular location">
    <subcellularLocation>
        <location evidence="1">Membrane</location>
    </subcellularLocation>
</comment>
<proteinExistence type="predicted"/>
<protein>
    <recommendedName>
        <fullName evidence="7">Glycosyl transferase 64 domain-containing protein</fullName>
    </recommendedName>
</protein>
<feature type="compositionally biased region" description="Polar residues" evidence="5">
    <location>
        <begin position="1"/>
        <end position="11"/>
    </location>
</feature>
<keyword evidence="9" id="KW-1185">Reference proteome</keyword>
<feature type="compositionally biased region" description="Basic and acidic residues" evidence="5">
    <location>
        <begin position="494"/>
        <end position="507"/>
    </location>
</feature>
<accession>A0A0G4F3I9</accession>
<evidence type="ECO:0000313" key="9">
    <source>
        <dbReference type="Proteomes" id="UP000041254"/>
    </source>
</evidence>
<evidence type="ECO:0000256" key="5">
    <source>
        <dbReference type="SAM" id="MobiDB-lite"/>
    </source>
</evidence>
<dbReference type="PANTHER" id="PTHR48261:SF2">
    <property type="entry name" value="ACETYLGLUCOSAMINYLTRANSFERASE"/>
    <property type="match status" value="1"/>
</dbReference>
<dbReference type="InterPro" id="IPR029044">
    <property type="entry name" value="Nucleotide-diphossugar_trans"/>
</dbReference>
<keyword evidence="6" id="KW-0812">Transmembrane</keyword>
<dbReference type="Gene3D" id="3.90.550.10">
    <property type="entry name" value="Spore Coat Polysaccharide Biosynthesis Protein SpsA, Chain A"/>
    <property type="match status" value="1"/>
</dbReference>
<organism evidence="8 9">
    <name type="scientific">Vitrella brassicaformis (strain CCMP3155)</name>
    <dbReference type="NCBI Taxonomy" id="1169540"/>
    <lineage>
        <taxon>Eukaryota</taxon>
        <taxon>Sar</taxon>
        <taxon>Alveolata</taxon>
        <taxon>Colpodellida</taxon>
        <taxon>Vitrellaceae</taxon>
        <taxon>Vitrella</taxon>
    </lineage>
</organism>
<dbReference type="STRING" id="1169540.A0A0G4F3I9"/>
<feature type="region of interest" description="Disordered" evidence="5">
    <location>
        <begin position="471"/>
        <end position="507"/>
    </location>
</feature>
<dbReference type="Proteomes" id="UP000041254">
    <property type="component" value="Unassembled WGS sequence"/>
</dbReference>
<dbReference type="PANTHER" id="PTHR48261">
    <property type="entry name" value="ACETYLGLUCOSAMINYLTRANSFERASE"/>
    <property type="match status" value="1"/>
</dbReference>
<feature type="transmembrane region" description="Helical" evidence="6">
    <location>
        <begin position="91"/>
        <end position="110"/>
    </location>
</feature>
<feature type="domain" description="Glycosyl transferase 64" evidence="7">
    <location>
        <begin position="193"/>
        <end position="437"/>
    </location>
</feature>
<keyword evidence="3 6" id="KW-0472">Membrane</keyword>